<protein>
    <submittedName>
        <fullName evidence="2">Transglutaminase-like enzyme, putative cysteine protease</fullName>
    </submittedName>
</protein>
<dbReference type="PANTHER" id="PTHR33490:SF6">
    <property type="entry name" value="SLL1049 PROTEIN"/>
    <property type="match status" value="1"/>
</dbReference>
<evidence type="ECO:0000313" key="3">
    <source>
        <dbReference type="Proteomes" id="UP000199012"/>
    </source>
</evidence>
<dbReference type="EMBL" id="FOKA01000008">
    <property type="protein sequence ID" value="SFB16039.1"/>
    <property type="molecule type" value="Genomic_DNA"/>
</dbReference>
<evidence type="ECO:0000313" key="2">
    <source>
        <dbReference type="EMBL" id="SFB16039.1"/>
    </source>
</evidence>
<dbReference type="InterPro" id="IPR038765">
    <property type="entry name" value="Papain-like_cys_pep_sf"/>
</dbReference>
<accession>A0A1I0YRN2</accession>
<dbReference type="GO" id="GO:0008233">
    <property type="term" value="F:peptidase activity"/>
    <property type="evidence" value="ECO:0007669"/>
    <property type="project" value="UniProtKB-KW"/>
</dbReference>
<dbReference type="PANTHER" id="PTHR33490">
    <property type="entry name" value="BLR5614 PROTEIN-RELATED"/>
    <property type="match status" value="1"/>
</dbReference>
<keyword evidence="2" id="KW-0645">Protease</keyword>
<dbReference type="SMART" id="SM00460">
    <property type="entry name" value="TGc"/>
    <property type="match status" value="1"/>
</dbReference>
<dbReference type="AlphaFoldDB" id="A0A1I0YRN2"/>
<name>A0A1I0YRN2_9CELL</name>
<feature type="domain" description="Transglutaminase-like" evidence="1">
    <location>
        <begin position="167"/>
        <end position="233"/>
    </location>
</feature>
<gene>
    <name evidence="2" type="ORF">SAMN05421867_108130</name>
</gene>
<dbReference type="InterPro" id="IPR002931">
    <property type="entry name" value="Transglutaminase-like"/>
</dbReference>
<organism evidence="2 3">
    <name type="scientific">Cellulomonas marina</name>
    <dbReference type="NCBI Taxonomy" id="988821"/>
    <lineage>
        <taxon>Bacteria</taxon>
        <taxon>Bacillati</taxon>
        <taxon>Actinomycetota</taxon>
        <taxon>Actinomycetes</taxon>
        <taxon>Micrococcales</taxon>
        <taxon>Cellulomonadaceae</taxon>
        <taxon>Cellulomonas</taxon>
    </lineage>
</organism>
<proteinExistence type="predicted"/>
<dbReference type="SUPFAM" id="SSF54001">
    <property type="entry name" value="Cysteine proteinases"/>
    <property type="match status" value="1"/>
</dbReference>
<keyword evidence="2" id="KW-0378">Hydrolase</keyword>
<dbReference type="Gene3D" id="3.10.620.30">
    <property type="match status" value="1"/>
</dbReference>
<evidence type="ECO:0000259" key="1">
    <source>
        <dbReference type="SMART" id="SM00460"/>
    </source>
</evidence>
<dbReference type="STRING" id="988821.SAMN05421867_108130"/>
<dbReference type="GO" id="GO:0006508">
    <property type="term" value="P:proteolysis"/>
    <property type="evidence" value="ECO:0007669"/>
    <property type="project" value="UniProtKB-KW"/>
</dbReference>
<sequence length="284" mass="30748">MSRLRVVHTSAFRYAGPVLASYNEARMSPRSDARQTVVASRLDVMPQTWTSGWTDYWGTSVTAFEVLAPHEGLLLTAEHVVEVAGQPDPVHVLGWEELRGAGVRDRWAEFLSPTRTTAVPDEVVDLARDAAAGLDPHEAGQAVSLALRAELEYVPGVTTVHTPAVDAWRARTGVCQDVSHLTVGALQALGLPARYVSGYLHPTGGTGDEASTGESHAWVEWWTGAWYGYDPTNRMAAGEHHVAIGRGRSYDDVPPLRGIYAGTATQDLTVTVRITREDEAAVGR</sequence>
<keyword evidence="3" id="KW-1185">Reference proteome</keyword>
<dbReference type="RefSeq" id="WP_090032919.1">
    <property type="nucleotide sequence ID" value="NZ_BONM01000001.1"/>
</dbReference>
<dbReference type="OrthoDB" id="9804023at2"/>
<dbReference type="Proteomes" id="UP000199012">
    <property type="component" value="Unassembled WGS sequence"/>
</dbReference>
<dbReference type="Pfam" id="PF08379">
    <property type="entry name" value="Bact_transglu_N"/>
    <property type="match status" value="1"/>
</dbReference>
<dbReference type="InterPro" id="IPR013589">
    <property type="entry name" value="Bac_transglu_N"/>
</dbReference>
<dbReference type="Pfam" id="PF01841">
    <property type="entry name" value="Transglut_core"/>
    <property type="match status" value="1"/>
</dbReference>
<reference evidence="2 3" key="1">
    <citation type="submission" date="2016-10" db="EMBL/GenBank/DDBJ databases">
        <authorList>
            <person name="de Groot N.N."/>
        </authorList>
    </citation>
    <scope>NUCLEOTIDE SEQUENCE [LARGE SCALE GENOMIC DNA]</scope>
    <source>
        <strain evidence="2 3">CGMCC 4.6945</strain>
    </source>
</reference>